<sequence length="124" mass="13641">MPLTTSRAAASSLAKALESEAKSTGKNSFLVVYASLINGTSWCGDCRSAEPVLEKKFGGEEEAATVVYAGDKLEWRKPENPWRKAPFSVTNLPTLIKITPDGKWEKLVEVDVYNQKKLDAFIGF</sequence>
<dbReference type="Proteomes" id="UP001165186">
    <property type="component" value="Unassembled WGS sequence"/>
</dbReference>
<keyword evidence="2" id="KW-1185">Reference proteome</keyword>
<organism evidence="1 2">
    <name type="scientific">Neofusicoccum parvum</name>
    <dbReference type="NCBI Taxonomy" id="310453"/>
    <lineage>
        <taxon>Eukaryota</taxon>
        <taxon>Fungi</taxon>
        <taxon>Dikarya</taxon>
        <taxon>Ascomycota</taxon>
        <taxon>Pezizomycotina</taxon>
        <taxon>Dothideomycetes</taxon>
        <taxon>Dothideomycetes incertae sedis</taxon>
        <taxon>Botryosphaeriales</taxon>
        <taxon>Botryosphaeriaceae</taxon>
        <taxon>Neofusicoccum</taxon>
    </lineage>
</organism>
<reference evidence="1" key="1">
    <citation type="submission" date="2024-09" db="EMBL/GenBank/DDBJ databases">
        <title>Draft Genome Sequences of Neofusicoccum parvum.</title>
        <authorList>
            <person name="Ashida A."/>
            <person name="Camagna M."/>
            <person name="Tanaka A."/>
            <person name="Takemoto D."/>
        </authorList>
    </citation>
    <scope>NUCLEOTIDE SEQUENCE</scope>
    <source>
        <strain evidence="1">PPO83</strain>
    </source>
</reference>
<dbReference type="EMBL" id="BSXG01000063">
    <property type="protein sequence ID" value="GME33144.1"/>
    <property type="molecule type" value="Genomic_DNA"/>
</dbReference>
<comment type="caution">
    <text evidence="1">The sequence shown here is derived from an EMBL/GenBank/DDBJ whole genome shotgun (WGS) entry which is preliminary data.</text>
</comment>
<accession>A0ACB5SAW1</accession>
<name>A0ACB5SAW1_9PEZI</name>
<evidence type="ECO:0000313" key="1">
    <source>
        <dbReference type="EMBL" id="GME33144.1"/>
    </source>
</evidence>
<evidence type="ECO:0000313" key="2">
    <source>
        <dbReference type="Proteomes" id="UP001165186"/>
    </source>
</evidence>
<proteinExistence type="predicted"/>
<gene>
    <name evidence="1" type="primary">g3982</name>
    <name evidence="1" type="ORF">NpPPO83_00003982</name>
</gene>
<protein>
    <submittedName>
        <fullName evidence="1">Thioredoxin-like protein 5</fullName>
    </submittedName>
</protein>